<reference evidence="1 2" key="1">
    <citation type="journal article" date="2010" name="Science">
        <title>Plasticity of animal genome architecture unmasked by rapid evolution of a pelagic tunicate.</title>
        <authorList>
            <person name="Denoeud F."/>
            <person name="Henriet S."/>
            <person name="Mungpakdee S."/>
            <person name="Aury J.M."/>
            <person name="Da Silva C."/>
            <person name="Brinkmann H."/>
            <person name="Mikhaleva J."/>
            <person name="Olsen L.C."/>
            <person name="Jubin C."/>
            <person name="Canestro C."/>
            <person name="Bouquet J.M."/>
            <person name="Danks G."/>
            <person name="Poulain J."/>
            <person name="Campsteijn C."/>
            <person name="Adamski M."/>
            <person name="Cross I."/>
            <person name="Yadetie F."/>
            <person name="Muffato M."/>
            <person name="Louis A."/>
            <person name="Butcher S."/>
            <person name="Tsagkogeorga G."/>
            <person name="Konrad A."/>
            <person name="Singh S."/>
            <person name="Jensen M.F."/>
            <person name="Cong E.H."/>
            <person name="Eikeseth-Otteraa H."/>
            <person name="Noel B."/>
            <person name="Anthouard V."/>
            <person name="Porcel B.M."/>
            <person name="Kachouri-Lafond R."/>
            <person name="Nishino A."/>
            <person name="Ugolini M."/>
            <person name="Chourrout P."/>
            <person name="Nishida H."/>
            <person name="Aasland R."/>
            <person name="Huzurbazar S."/>
            <person name="Westhof E."/>
            <person name="Delsuc F."/>
            <person name="Lehrach H."/>
            <person name="Reinhardt R."/>
            <person name="Weissenbach J."/>
            <person name="Roy S.W."/>
            <person name="Artiguenave F."/>
            <person name="Postlethwait J.H."/>
            <person name="Manak J.R."/>
            <person name="Thompson E.M."/>
            <person name="Jaillon O."/>
            <person name="Du Pasquier L."/>
            <person name="Boudinot P."/>
            <person name="Liberles D.A."/>
            <person name="Volff J.N."/>
            <person name="Philippe H."/>
            <person name="Lenhard B."/>
            <person name="Roest Crollius H."/>
            <person name="Wincker P."/>
            <person name="Chourrout D."/>
        </authorList>
    </citation>
    <scope>NUCLEOTIDE SEQUENCE [LARGE SCALE GENOMIC DNA]</scope>
</reference>
<name>E4XR02_OIKDI</name>
<gene>
    <name evidence="1" type="ORF">GSOID_T00018116001</name>
</gene>
<proteinExistence type="predicted"/>
<protein>
    <submittedName>
        <fullName evidence="1">Uncharacterized protein</fullName>
    </submittedName>
</protein>
<evidence type="ECO:0000313" key="1">
    <source>
        <dbReference type="EMBL" id="CBY12238.1"/>
    </source>
</evidence>
<dbReference type="AlphaFoldDB" id="E4XR02"/>
<dbReference type="Proteomes" id="UP000001307">
    <property type="component" value="Unassembled WGS sequence"/>
</dbReference>
<keyword evidence="2" id="KW-1185">Reference proteome</keyword>
<accession>E4XR02</accession>
<sequence>MVHITDQTTTKPETTTEFVQPPCETACTEDWSAFEPCSHECWSTQEEFETIRKVRFKCYNSDAETCYETARCFTEENKDETECRDIEEIATGLSVTDLEALNLDGLGVFNVFVDFKLAITEKWLDDYSDPNSIQFNVKAAKYTGIMKSWFLFPATDFISLDAVSMTKVDNGLECSQTGVPSVADEDALDALLEVTAEDITKNNPFIDTIGVDNRRRRDIDAAVTRALDQCEGSDLIVLHLRTRHQLVTTFDYNLVTERKLRITGANSNVTAFDADTIAQKTTDKLTENISTGKPQSTNGLNFRKFGAPRTTKQDVPILSQWSAWDDSGCPNGQSEKTRECVMNNAQTTPIDESECENSDAVKNLENKDYVAYRECCTDRENYSEEDDTQCICMYPWSADENGECNTCIALRPMQFLCYISGEFDNPPKESSATTTALSLIPLLTMLWLQLVN</sequence>
<evidence type="ECO:0000313" key="2">
    <source>
        <dbReference type="Proteomes" id="UP000001307"/>
    </source>
</evidence>
<dbReference type="InParanoid" id="E4XR02"/>
<organism evidence="1 2">
    <name type="scientific">Oikopleura dioica</name>
    <name type="common">Tunicate</name>
    <dbReference type="NCBI Taxonomy" id="34765"/>
    <lineage>
        <taxon>Eukaryota</taxon>
        <taxon>Metazoa</taxon>
        <taxon>Chordata</taxon>
        <taxon>Tunicata</taxon>
        <taxon>Appendicularia</taxon>
        <taxon>Copelata</taxon>
        <taxon>Oikopleuridae</taxon>
        <taxon>Oikopleura</taxon>
    </lineage>
</organism>
<dbReference type="EMBL" id="FN653111">
    <property type="protein sequence ID" value="CBY12238.1"/>
    <property type="molecule type" value="Genomic_DNA"/>
</dbReference>